<evidence type="ECO:0000313" key="4">
    <source>
        <dbReference type="EnsemblMetazoa" id="HelroP182183"/>
    </source>
</evidence>
<dbReference type="PANTHER" id="PTHR45713:SF6">
    <property type="entry name" value="F5_8 TYPE C DOMAIN-CONTAINING PROTEIN"/>
    <property type="match status" value="1"/>
</dbReference>
<reference evidence="5" key="1">
    <citation type="submission" date="2012-12" db="EMBL/GenBank/DDBJ databases">
        <authorList>
            <person name="Hellsten U."/>
            <person name="Grimwood J."/>
            <person name="Chapman J.A."/>
            <person name="Shapiro H."/>
            <person name="Aerts A."/>
            <person name="Otillar R.P."/>
            <person name="Terry A.Y."/>
            <person name="Boore J.L."/>
            <person name="Simakov O."/>
            <person name="Marletaz F."/>
            <person name="Cho S.-J."/>
            <person name="Edsinger-Gonzales E."/>
            <person name="Havlak P."/>
            <person name="Kuo D.-H."/>
            <person name="Larsson T."/>
            <person name="Lv J."/>
            <person name="Arendt D."/>
            <person name="Savage R."/>
            <person name="Osoegawa K."/>
            <person name="de Jong P."/>
            <person name="Lindberg D.R."/>
            <person name="Seaver E.C."/>
            <person name="Weisblat D.A."/>
            <person name="Putnam N.H."/>
            <person name="Grigoriev I.V."/>
            <person name="Rokhsar D.S."/>
        </authorList>
    </citation>
    <scope>NUCLEOTIDE SEQUENCE</scope>
</reference>
<dbReference type="Gene3D" id="2.60.120.260">
    <property type="entry name" value="Galactose-binding domain-like"/>
    <property type="match status" value="1"/>
</dbReference>
<keyword evidence="1" id="KW-0732">Signal</keyword>
<dbReference type="PANTHER" id="PTHR45713">
    <property type="entry name" value="FTP DOMAIN-CONTAINING PROTEIN"/>
    <property type="match status" value="1"/>
</dbReference>
<evidence type="ECO:0000259" key="2">
    <source>
        <dbReference type="Pfam" id="PF00024"/>
    </source>
</evidence>
<organism evidence="4 5">
    <name type="scientific">Helobdella robusta</name>
    <name type="common">Californian leech</name>
    <dbReference type="NCBI Taxonomy" id="6412"/>
    <lineage>
        <taxon>Eukaryota</taxon>
        <taxon>Metazoa</taxon>
        <taxon>Spiralia</taxon>
        <taxon>Lophotrochozoa</taxon>
        <taxon>Annelida</taxon>
        <taxon>Clitellata</taxon>
        <taxon>Hirudinea</taxon>
        <taxon>Rhynchobdellida</taxon>
        <taxon>Glossiphoniidae</taxon>
        <taxon>Helobdella</taxon>
    </lineage>
</organism>
<dbReference type="SUPFAM" id="SSF49785">
    <property type="entry name" value="Galactose-binding domain-like"/>
    <property type="match status" value="1"/>
</dbReference>
<accession>T1FHW1</accession>
<dbReference type="InterPro" id="IPR003609">
    <property type="entry name" value="Pan_app"/>
</dbReference>
<evidence type="ECO:0000256" key="1">
    <source>
        <dbReference type="SAM" id="SignalP"/>
    </source>
</evidence>
<evidence type="ECO:0000313" key="3">
    <source>
        <dbReference type="EMBL" id="ESN91211.1"/>
    </source>
</evidence>
<keyword evidence="5" id="KW-1185">Reference proteome</keyword>
<dbReference type="RefSeq" id="XP_009030730.1">
    <property type="nucleotide sequence ID" value="XM_009032482.1"/>
</dbReference>
<dbReference type="HOGENOM" id="CLU_070429_1_0_1"/>
<dbReference type="InterPro" id="IPR008979">
    <property type="entry name" value="Galactose-bd-like_sf"/>
</dbReference>
<feature type="domain" description="Apple" evidence="2">
    <location>
        <begin position="142"/>
        <end position="198"/>
    </location>
</feature>
<dbReference type="EMBL" id="AMQM01008010">
    <property type="status" value="NOT_ANNOTATED_CDS"/>
    <property type="molecule type" value="Genomic_DNA"/>
</dbReference>
<dbReference type="Proteomes" id="UP000015101">
    <property type="component" value="Unassembled WGS sequence"/>
</dbReference>
<reference evidence="3 5" key="2">
    <citation type="journal article" date="2013" name="Nature">
        <title>Insights into bilaterian evolution from three spiralian genomes.</title>
        <authorList>
            <person name="Simakov O."/>
            <person name="Marletaz F."/>
            <person name="Cho S.J."/>
            <person name="Edsinger-Gonzales E."/>
            <person name="Havlak P."/>
            <person name="Hellsten U."/>
            <person name="Kuo D.H."/>
            <person name="Larsson T."/>
            <person name="Lv J."/>
            <person name="Arendt D."/>
            <person name="Savage R."/>
            <person name="Osoegawa K."/>
            <person name="de Jong P."/>
            <person name="Grimwood J."/>
            <person name="Chapman J.A."/>
            <person name="Shapiro H."/>
            <person name="Aerts A."/>
            <person name="Otillar R.P."/>
            <person name="Terry A.Y."/>
            <person name="Boore J.L."/>
            <person name="Grigoriev I.V."/>
            <person name="Lindberg D.R."/>
            <person name="Seaver E.C."/>
            <person name="Weisblat D.A."/>
            <person name="Putnam N.H."/>
            <person name="Rokhsar D.S."/>
        </authorList>
    </citation>
    <scope>NUCLEOTIDE SEQUENCE</scope>
</reference>
<reference evidence="4" key="3">
    <citation type="submission" date="2015-06" db="UniProtKB">
        <authorList>
            <consortium name="EnsemblMetazoa"/>
        </authorList>
    </citation>
    <scope>IDENTIFICATION</scope>
</reference>
<evidence type="ECO:0000313" key="5">
    <source>
        <dbReference type="Proteomes" id="UP000015101"/>
    </source>
</evidence>
<dbReference type="GeneID" id="20208410"/>
<protein>
    <recommendedName>
        <fullName evidence="2">Apple domain-containing protein</fullName>
    </recommendedName>
</protein>
<dbReference type="EnsemblMetazoa" id="HelroT182183">
    <property type="protein sequence ID" value="HelroP182183"/>
    <property type="gene ID" value="HelroG182183"/>
</dbReference>
<gene>
    <name evidence="4" type="primary">20208410</name>
    <name evidence="3" type="ORF">HELRODRAFT_182183</name>
</gene>
<dbReference type="EMBL" id="KB097710">
    <property type="protein sequence ID" value="ESN91211.1"/>
    <property type="molecule type" value="Genomic_DNA"/>
</dbReference>
<feature type="chain" id="PRO_5010980707" description="Apple domain-containing protein" evidence="1">
    <location>
        <begin position="21"/>
        <end position="214"/>
    </location>
</feature>
<proteinExistence type="predicted"/>
<dbReference type="InterPro" id="IPR051941">
    <property type="entry name" value="BG_Antigen-Binding_Lectin"/>
</dbReference>
<dbReference type="AlphaFoldDB" id="T1FHW1"/>
<dbReference type="KEGG" id="hro:HELRODRAFT_182183"/>
<sequence>MLEKLLLWCLLLFMVNQTKGASLSTLKNVSSSSIYYPDCYDPSRAVDGKYMQDDTCVNMFLGNDVSGGPNWWLVDLGVKYFIDRVKVFNTENHETSLNMFIVGLSNIATSVDRNTYDVCDQFSQSTSLISSYQVKYSKVWLRNSNRRLKKSPMLKVTASSRMTCVIQCNIHKCCSANFNEVSKICECFQNLKGSGESYVAEPAVGWDNFKFQFV</sequence>
<feature type="signal peptide" evidence="1">
    <location>
        <begin position="1"/>
        <end position="20"/>
    </location>
</feature>
<dbReference type="Pfam" id="PF00024">
    <property type="entry name" value="PAN_1"/>
    <property type="match status" value="1"/>
</dbReference>
<name>T1FHW1_HELRO</name>
<dbReference type="InParanoid" id="T1FHW1"/>
<dbReference type="CTD" id="20208410"/>